<reference evidence="1" key="1">
    <citation type="journal article" date="2014" name="Front. Microbiol.">
        <title>High frequency of phylogenetically diverse reductive dehalogenase-homologous genes in deep subseafloor sedimentary metagenomes.</title>
        <authorList>
            <person name="Kawai M."/>
            <person name="Futagami T."/>
            <person name="Toyoda A."/>
            <person name="Takaki Y."/>
            <person name="Nishi S."/>
            <person name="Hori S."/>
            <person name="Arai W."/>
            <person name="Tsubouchi T."/>
            <person name="Morono Y."/>
            <person name="Uchiyama I."/>
            <person name="Ito T."/>
            <person name="Fujiyama A."/>
            <person name="Inagaki F."/>
            <person name="Takami H."/>
        </authorList>
    </citation>
    <scope>NUCLEOTIDE SEQUENCE</scope>
    <source>
        <strain evidence="1">Expedition CK06-06</strain>
    </source>
</reference>
<name>X0ZD98_9ZZZZ</name>
<evidence type="ECO:0000313" key="1">
    <source>
        <dbReference type="EMBL" id="GAG56172.1"/>
    </source>
</evidence>
<accession>X0ZD98</accession>
<dbReference type="AlphaFoldDB" id="X0ZD98"/>
<dbReference type="EMBL" id="BART01007318">
    <property type="protein sequence ID" value="GAG56172.1"/>
    <property type="molecule type" value="Genomic_DNA"/>
</dbReference>
<sequence length="35" mass="4271">SRLTEDGKRLLKNYARLKKECQKADEEIFKDIFRQ</sequence>
<proteinExistence type="predicted"/>
<comment type="caution">
    <text evidence="1">The sequence shown here is derived from an EMBL/GenBank/DDBJ whole genome shotgun (WGS) entry which is preliminary data.</text>
</comment>
<gene>
    <name evidence="1" type="ORF">S01H4_16681</name>
</gene>
<organism evidence="1">
    <name type="scientific">marine sediment metagenome</name>
    <dbReference type="NCBI Taxonomy" id="412755"/>
    <lineage>
        <taxon>unclassified sequences</taxon>
        <taxon>metagenomes</taxon>
        <taxon>ecological metagenomes</taxon>
    </lineage>
</organism>
<feature type="non-terminal residue" evidence="1">
    <location>
        <position position="1"/>
    </location>
</feature>
<protein>
    <submittedName>
        <fullName evidence="1">Uncharacterized protein</fullName>
    </submittedName>
</protein>